<keyword evidence="5" id="KW-1185">Reference proteome</keyword>
<organism evidence="4 5">
    <name type="scientific">Lutibacter maritimus</name>
    <dbReference type="NCBI Taxonomy" id="593133"/>
    <lineage>
        <taxon>Bacteria</taxon>
        <taxon>Pseudomonadati</taxon>
        <taxon>Bacteroidota</taxon>
        <taxon>Flavobacteriia</taxon>
        <taxon>Flavobacteriales</taxon>
        <taxon>Flavobacteriaceae</taxon>
        <taxon>Lutibacter</taxon>
    </lineage>
</organism>
<dbReference type="SUPFAM" id="SSF52833">
    <property type="entry name" value="Thioredoxin-like"/>
    <property type="match status" value="1"/>
</dbReference>
<accession>A0A1I6RHN6</accession>
<evidence type="ECO:0000313" key="4">
    <source>
        <dbReference type="EMBL" id="SFS64100.1"/>
    </source>
</evidence>
<evidence type="ECO:0000256" key="1">
    <source>
        <dbReference type="PIRSR" id="PIRSR037031-50"/>
    </source>
</evidence>
<dbReference type="InterPro" id="IPR036249">
    <property type="entry name" value="Thioredoxin-like_sf"/>
</dbReference>
<feature type="disulfide bond" description="Redox-active" evidence="2">
    <location>
        <begin position="11"/>
        <end position="14"/>
    </location>
</feature>
<dbReference type="PIRSF" id="PIRSF037031">
    <property type="entry name" value="Redox_disulphide_2"/>
    <property type="match status" value="1"/>
</dbReference>
<name>A0A1I6RHN6_9FLAO</name>
<reference evidence="5" key="1">
    <citation type="submission" date="2016-10" db="EMBL/GenBank/DDBJ databases">
        <authorList>
            <person name="Varghese N."/>
            <person name="Submissions S."/>
        </authorList>
    </citation>
    <scope>NUCLEOTIDE SEQUENCE [LARGE SCALE GENOMIC DNA]</scope>
    <source>
        <strain evidence="5">DSM 24450</strain>
    </source>
</reference>
<evidence type="ECO:0000256" key="2">
    <source>
        <dbReference type="PIRSR" id="PIRSR037031-51"/>
    </source>
</evidence>
<sequence>MKIIKVLGTGCPSCVSTEKVITEVVNQLNIEAKIEKVTDIMEIMAYDVMSTPAIVINEVVVFKGKVPSVDEVKALLNDTPCCSSSAGSSCC</sequence>
<feature type="active site" description="Nucleophile" evidence="1">
    <location>
        <position position="14"/>
    </location>
</feature>
<evidence type="ECO:0000313" key="5">
    <source>
        <dbReference type="Proteomes" id="UP000199312"/>
    </source>
</evidence>
<evidence type="ECO:0000259" key="3">
    <source>
        <dbReference type="Pfam" id="PF13192"/>
    </source>
</evidence>
<gene>
    <name evidence="4" type="ORF">SAMN04488006_2470</name>
</gene>
<dbReference type="Pfam" id="PF13192">
    <property type="entry name" value="Thioredoxin_3"/>
    <property type="match status" value="1"/>
</dbReference>
<dbReference type="STRING" id="593133.SAMN04488006_2470"/>
<proteinExistence type="predicted"/>
<dbReference type="PANTHER" id="PTHR36450:SF1">
    <property type="entry name" value="THIOREDOXIN"/>
    <property type="match status" value="1"/>
</dbReference>
<keyword evidence="2" id="KW-0676">Redox-active center</keyword>
<dbReference type="EMBL" id="FOZP01000006">
    <property type="protein sequence ID" value="SFS64100.1"/>
    <property type="molecule type" value="Genomic_DNA"/>
</dbReference>
<dbReference type="RefSeq" id="WP_090227197.1">
    <property type="nucleotide sequence ID" value="NZ_FOZP01000006.1"/>
</dbReference>
<feature type="active site" description="Nucleophile" evidence="1">
    <location>
        <position position="11"/>
    </location>
</feature>
<protein>
    <submittedName>
        <fullName evidence="4">Small redox-active disulfide protein 2</fullName>
    </submittedName>
</protein>
<feature type="domain" description="Thioredoxin-like fold" evidence="3">
    <location>
        <begin position="4"/>
        <end position="76"/>
    </location>
</feature>
<dbReference type="Gene3D" id="3.40.30.10">
    <property type="entry name" value="Glutaredoxin"/>
    <property type="match status" value="1"/>
</dbReference>
<dbReference type="PANTHER" id="PTHR36450">
    <property type="entry name" value="THIOREDOXIN"/>
    <property type="match status" value="1"/>
</dbReference>
<dbReference type="InterPro" id="IPR012336">
    <property type="entry name" value="Thioredoxin-like_fold"/>
</dbReference>
<dbReference type="OrthoDB" id="5402270at2"/>
<dbReference type="InterPro" id="IPR005243">
    <property type="entry name" value="THIRX-like_proc"/>
</dbReference>
<dbReference type="NCBIfam" id="TIGR00412">
    <property type="entry name" value="redox_disulf_2"/>
    <property type="match status" value="1"/>
</dbReference>
<keyword evidence="2" id="KW-1015">Disulfide bond</keyword>
<dbReference type="Proteomes" id="UP000199312">
    <property type="component" value="Unassembled WGS sequence"/>
</dbReference>
<dbReference type="AlphaFoldDB" id="A0A1I6RHN6"/>